<protein>
    <submittedName>
        <fullName evidence="14">ATP-binding cassette domain-containing protein</fullName>
    </submittedName>
</protein>
<comment type="subcellular location">
    <subcellularLocation>
        <location evidence="1">Cell membrane</location>
        <topology evidence="1">Multi-pass membrane protein</topology>
    </subcellularLocation>
</comment>
<evidence type="ECO:0000259" key="13">
    <source>
        <dbReference type="PROSITE" id="PS50893"/>
    </source>
</evidence>
<accession>A0ABU7LKW1</accession>
<dbReference type="RefSeq" id="WP_330137241.1">
    <property type="nucleotide sequence ID" value="NZ_JAUTXY010000029.1"/>
</dbReference>
<evidence type="ECO:0000256" key="10">
    <source>
        <dbReference type="ARBA" id="ARBA00022989"/>
    </source>
</evidence>
<evidence type="ECO:0000256" key="12">
    <source>
        <dbReference type="SAM" id="Phobius"/>
    </source>
</evidence>
<keyword evidence="8 14" id="KW-0067">ATP-binding</keyword>
<keyword evidence="5 12" id="KW-0812">Transmembrane</keyword>
<keyword evidence="4" id="KW-0762">Sugar transport</keyword>
<evidence type="ECO:0000256" key="1">
    <source>
        <dbReference type="ARBA" id="ARBA00004651"/>
    </source>
</evidence>
<feature type="transmembrane region" description="Helical" evidence="12">
    <location>
        <begin position="609"/>
        <end position="632"/>
    </location>
</feature>
<keyword evidence="6" id="KW-0677">Repeat</keyword>
<dbReference type="InterPro" id="IPR003439">
    <property type="entry name" value="ABC_transporter-like_ATP-bd"/>
</dbReference>
<keyword evidence="2" id="KW-0813">Transport</keyword>
<comment type="caution">
    <text evidence="14">The sequence shown here is derived from an EMBL/GenBank/DDBJ whole genome shotgun (WGS) entry which is preliminary data.</text>
</comment>
<evidence type="ECO:0000313" key="14">
    <source>
        <dbReference type="EMBL" id="MEE2062183.1"/>
    </source>
</evidence>
<dbReference type="Pfam" id="PF02653">
    <property type="entry name" value="BPD_transp_2"/>
    <property type="match status" value="1"/>
</dbReference>
<proteinExistence type="predicted"/>
<dbReference type="InterPro" id="IPR050107">
    <property type="entry name" value="ABC_carbohydrate_import_ATPase"/>
</dbReference>
<dbReference type="GO" id="GO:0005524">
    <property type="term" value="F:ATP binding"/>
    <property type="evidence" value="ECO:0007669"/>
    <property type="project" value="UniProtKB-KW"/>
</dbReference>
<keyword evidence="10 12" id="KW-1133">Transmembrane helix</keyword>
<evidence type="ECO:0000256" key="7">
    <source>
        <dbReference type="ARBA" id="ARBA00022741"/>
    </source>
</evidence>
<dbReference type="Proteomes" id="UP001336020">
    <property type="component" value="Unassembled WGS sequence"/>
</dbReference>
<dbReference type="PANTHER" id="PTHR43790:SF3">
    <property type="entry name" value="D-ALLOSE IMPORT ATP-BINDING PROTEIN ALSA-RELATED"/>
    <property type="match status" value="1"/>
</dbReference>
<feature type="transmembrane region" description="Helical" evidence="12">
    <location>
        <begin position="782"/>
        <end position="802"/>
    </location>
</feature>
<feature type="domain" description="ABC transporter" evidence="13">
    <location>
        <begin position="11"/>
        <end position="246"/>
    </location>
</feature>
<dbReference type="InterPro" id="IPR003593">
    <property type="entry name" value="AAA+_ATPase"/>
</dbReference>
<keyword evidence="7" id="KW-0547">Nucleotide-binding</keyword>
<evidence type="ECO:0000313" key="15">
    <source>
        <dbReference type="Proteomes" id="UP001336020"/>
    </source>
</evidence>
<keyword evidence="11 12" id="KW-0472">Membrane</keyword>
<organism evidence="14 15">
    <name type="scientific">Rhodococcus artemisiae</name>
    <dbReference type="NCBI Taxonomy" id="714159"/>
    <lineage>
        <taxon>Bacteria</taxon>
        <taxon>Bacillati</taxon>
        <taxon>Actinomycetota</taxon>
        <taxon>Actinomycetes</taxon>
        <taxon>Mycobacteriales</taxon>
        <taxon>Nocardiaceae</taxon>
        <taxon>Rhodococcus</taxon>
    </lineage>
</organism>
<evidence type="ECO:0000256" key="8">
    <source>
        <dbReference type="ARBA" id="ARBA00022840"/>
    </source>
</evidence>
<evidence type="ECO:0000256" key="11">
    <source>
        <dbReference type="ARBA" id="ARBA00023136"/>
    </source>
</evidence>
<feature type="domain" description="ABC transporter" evidence="13">
    <location>
        <begin position="256"/>
        <end position="501"/>
    </location>
</feature>
<evidence type="ECO:0000256" key="6">
    <source>
        <dbReference type="ARBA" id="ARBA00022737"/>
    </source>
</evidence>
<feature type="transmembrane region" description="Helical" evidence="12">
    <location>
        <begin position="583"/>
        <end position="603"/>
    </location>
</feature>
<feature type="transmembrane region" description="Helical" evidence="12">
    <location>
        <begin position="555"/>
        <end position="571"/>
    </location>
</feature>
<feature type="transmembrane region" description="Helical" evidence="12">
    <location>
        <begin position="525"/>
        <end position="543"/>
    </location>
</feature>
<dbReference type="SMART" id="SM00382">
    <property type="entry name" value="AAA"/>
    <property type="match status" value="1"/>
</dbReference>
<sequence length="834" mass="88657">MADRTDKDVVLRLDSVDKKYPGVHAINEVSIEVRRGEVHALVGQNGAGKSTLVGIAAGSVTADSGAVEIGGARATNPTPQWCREQGLAIVYQEPALLPDLTVAENMRLSMPEHLRPAVESQISWADEILEQWSNVASIDPTTPVRELQPDARFVAEIAKALAEEPKVVVLDEPTEHLLPAAVTELFRLIAELIDAGGAVVYISHRLNEVKQIAHTVSVLRDGALVGTFAGESVTEQDVVNLVVGRELTRTYTREAARTASLADTLLEVTDFSADRFSNVDFSVRAGEIVGFAGVEGQGQREVLRALGGLTSNRGTVSLADRAVKTSSPTAALDGGIAYLTHDRHNEGILPGLSLRENASLSAFDRVSRLGVIRRYRERKITSETFASMRVKAPSPEVDIATLSGGNQQKVVLSRVLMTESNLILADEPTQGVDIGAREEIYSILREASVRGAAIIVLSSSAAELEQLCDRVIVFSRGTIAKELSGEDLSEHGIAQAVLSATSTRSRVETTLKKVTLGRRIARNDLAPAAILAAATVLLAFVAISQSDFYFTSRNFGLVLPLLAILIFFAMAQQVVMMIGGIDLSVGPLAGLLVVVGSFVLSAYRSPVGMVLGLLVLVVVAAVVGLVNWTLAVVVKINPLIATLVTYTAIQGIAYLLRPLPEGTIDPVFLSHISNKIGFVPIMVIVAVAVAVILEYSLYRTLFGIRLRATGSDHNTADRVGVRTKLVALAAYIGCSVLVVPAALLLMTQAGTGNAGIGDSYTLASIGAAVLGGASIFGGRGSFIGACFGAVLVIQINTVVQFLDLPLYWQQWLLGGLTIAAAALYSRARTLTERK</sequence>
<feature type="transmembrane region" description="Helical" evidence="12">
    <location>
        <begin position="808"/>
        <end position="825"/>
    </location>
</feature>
<reference evidence="14 15" key="1">
    <citation type="submission" date="2023-07" db="EMBL/GenBank/DDBJ databases">
        <authorList>
            <person name="Girao M."/>
            <person name="Carvalho M.F."/>
        </authorList>
    </citation>
    <scope>NUCLEOTIDE SEQUENCE [LARGE SCALE GENOMIC DNA]</scope>
    <source>
        <strain evidence="14 15">YIM65754</strain>
    </source>
</reference>
<evidence type="ECO:0000256" key="3">
    <source>
        <dbReference type="ARBA" id="ARBA00022475"/>
    </source>
</evidence>
<feature type="transmembrane region" description="Helical" evidence="12">
    <location>
        <begin position="725"/>
        <end position="747"/>
    </location>
</feature>
<evidence type="ECO:0000256" key="9">
    <source>
        <dbReference type="ARBA" id="ARBA00022967"/>
    </source>
</evidence>
<evidence type="ECO:0000256" key="5">
    <source>
        <dbReference type="ARBA" id="ARBA00022692"/>
    </source>
</evidence>
<dbReference type="CDD" id="cd06579">
    <property type="entry name" value="TM_PBP1_transp_AraH_like"/>
    <property type="match status" value="1"/>
</dbReference>
<dbReference type="SUPFAM" id="SSF52540">
    <property type="entry name" value="P-loop containing nucleoside triphosphate hydrolases"/>
    <property type="match status" value="2"/>
</dbReference>
<dbReference type="CDD" id="cd03215">
    <property type="entry name" value="ABC_Carb_Monos_II"/>
    <property type="match status" value="1"/>
</dbReference>
<keyword evidence="3" id="KW-1003">Cell membrane</keyword>
<evidence type="ECO:0000256" key="2">
    <source>
        <dbReference type="ARBA" id="ARBA00022448"/>
    </source>
</evidence>
<name>A0ABU7LKW1_9NOCA</name>
<feature type="transmembrane region" description="Helical" evidence="12">
    <location>
        <begin position="759"/>
        <end position="777"/>
    </location>
</feature>
<feature type="transmembrane region" description="Helical" evidence="12">
    <location>
        <begin position="676"/>
        <end position="697"/>
    </location>
</feature>
<evidence type="ECO:0000256" key="4">
    <source>
        <dbReference type="ARBA" id="ARBA00022597"/>
    </source>
</evidence>
<dbReference type="PROSITE" id="PS50893">
    <property type="entry name" value="ABC_TRANSPORTER_2"/>
    <property type="match status" value="2"/>
</dbReference>
<dbReference type="InterPro" id="IPR027417">
    <property type="entry name" value="P-loop_NTPase"/>
</dbReference>
<gene>
    <name evidence="14" type="ORF">Q7514_32130</name>
</gene>
<dbReference type="Pfam" id="PF00005">
    <property type="entry name" value="ABC_tran"/>
    <property type="match status" value="2"/>
</dbReference>
<dbReference type="InterPro" id="IPR017871">
    <property type="entry name" value="ABC_transporter-like_CS"/>
</dbReference>
<keyword evidence="15" id="KW-1185">Reference proteome</keyword>
<dbReference type="InterPro" id="IPR001851">
    <property type="entry name" value="ABC_transp_permease"/>
</dbReference>
<dbReference type="PROSITE" id="PS00211">
    <property type="entry name" value="ABC_TRANSPORTER_1"/>
    <property type="match status" value="1"/>
</dbReference>
<dbReference type="PANTHER" id="PTHR43790">
    <property type="entry name" value="CARBOHYDRATE TRANSPORT ATP-BINDING PROTEIN MG119-RELATED"/>
    <property type="match status" value="1"/>
</dbReference>
<dbReference type="EMBL" id="JAUTXY010000029">
    <property type="protein sequence ID" value="MEE2062183.1"/>
    <property type="molecule type" value="Genomic_DNA"/>
</dbReference>
<dbReference type="Gene3D" id="3.40.50.300">
    <property type="entry name" value="P-loop containing nucleotide triphosphate hydrolases"/>
    <property type="match status" value="2"/>
</dbReference>
<keyword evidence="9" id="KW-1278">Translocase</keyword>
<dbReference type="CDD" id="cd03216">
    <property type="entry name" value="ABC_Carb_Monos_I"/>
    <property type="match status" value="1"/>
</dbReference>